<reference evidence="3" key="1">
    <citation type="journal article" date="2010" name="Nat. Biotechnol.">
        <title>Draft genome sequence of the oilseed species Ricinus communis.</title>
        <authorList>
            <person name="Chan A.P."/>
            <person name="Crabtree J."/>
            <person name="Zhao Q."/>
            <person name="Lorenzi H."/>
            <person name="Orvis J."/>
            <person name="Puiu D."/>
            <person name="Melake-Berhan A."/>
            <person name="Jones K.M."/>
            <person name="Redman J."/>
            <person name="Chen G."/>
            <person name="Cahoon E.B."/>
            <person name="Gedil M."/>
            <person name="Stanke M."/>
            <person name="Haas B.J."/>
            <person name="Wortman J.R."/>
            <person name="Fraser-Liggett C.M."/>
            <person name="Ravel J."/>
            <person name="Rabinowicz P.D."/>
        </authorList>
    </citation>
    <scope>NUCLEOTIDE SEQUENCE [LARGE SCALE GENOMIC DNA]</scope>
    <source>
        <strain evidence="3">cv. Hale</strain>
    </source>
</reference>
<evidence type="ECO:0000259" key="1">
    <source>
        <dbReference type="Pfam" id="PF17201"/>
    </source>
</evidence>
<accession>B9TMP9</accession>
<dbReference type="Pfam" id="PF17201">
    <property type="entry name" value="Cache_3-Cache_2"/>
    <property type="match status" value="1"/>
</dbReference>
<evidence type="ECO:0000313" key="3">
    <source>
        <dbReference type="Proteomes" id="UP000008311"/>
    </source>
</evidence>
<proteinExistence type="predicted"/>
<feature type="domain" description="Cache 3/Cache 2 fusion" evidence="1">
    <location>
        <begin position="20"/>
        <end position="206"/>
    </location>
</feature>
<dbReference type="AlphaFoldDB" id="B9TMP9"/>
<sequence length="212" mass="23623">MAQREFSQEMRNVDLFAQVRAESLKRLLTVSENLMRDQVLASMRLLKEVGGRQYGMPRIDGNITILGRRIPALYLGTHPQTNDFALVDHVTAIMGGTATLFVKAGNDFVRVSTNVVQKGNLRAVGTVLDPNGKAIQAIRKGEPFYGVVDILGTPYITGYEPMFDAEHQIIGIWYVGFKVDIQALRDAVERTKLLKSGFAAVLDANKHIRFLF</sequence>
<organism evidence="2 3">
    <name type="scientific">Ricinus communis</name>
    <name type="common">Castor bean</name>
    <dbReference type="NCBI Taxonomy" id="3988"/>
    <lineage>
        <taxon>Eukaryota</taxon>
        <taxon>Viridiplantae</taxon>
        <taxon>Streptophyta</taxon>
        <taxon>Embryophyta</taxon>
        <taxon>Tracheophyta</taxon>
        <taxon>Spermatophyta</taxon>
        <taxon>Magnoliopsida</taxon>
        <taxon>eudicotyledons</taxon>
        <taxon>Gunneridae</taxon>
        <taxon>Pentapetalae</taxon>
        <taxon>rosids</taxon>
        <taxon>fabids</taxon>
        <taxon>Malpighiales</taxon>
        <taxon>Euphorbiaceae</taxon>
        <taxon>Acalyphoideae</taxon>
        <taxon>Acalypheae</taxon>
        <taxon>Ricinus</taxon>
    </lineage>
</organism>
<protein>
    <recommendedName>
        <fullName evidence="1">Cache 3/Cache 2 fusion domain-containing protein</fullName>
    </recommendedName>
</protein>
<dbReference type="InterPro" id="IPR033462">
    <property type="entry name" value="Cache_3-Cache_2"/>
</dbReference>
<keyword evidence="3" id="KW-1185">Reference proteome</keyword>
<dbReference type="SUPFAM" id="SSF103190">
    <property type="entry name" value="Sensory domain-like"/>
    <property type="match status" value="1"/>
</dbReference>
<dbReference type="EMBL" id="EQ989717">
    <property type="protein sequence ID" value="EEF22865.1"/>
    <property type="molecule type" value="Genomic_DNA"/>
</dbReference>
<name>B9TMP9_RICCO</name>
<dbReference type="InParanoid" id="B9TMP9"/>
<dbReference type="Proteomes" id="UP000008311">
    <property type="component" value="Unassembled WGS sequence"/>
</dbReference>
<gene>
    <name evidence="2" type="ORF">RCOM_2111440</name>
</gene>
<dbReference type="InterPro" id="IPR029151">
    <property type="entry name" value="Sensor-like_sf"/>
</dbReference>
<evidence type="ECO:0000313" key="2">
    <source>
        <dbReference type="EMBL" id="EEF22865.1"/>
    </source>
</evidence>